<feature type="compositionally biased region" description="Polar residues" evidence="1">
    <location>
        <begin position="1"/>
        <end position="14"/>
    </location>
</feature>
<feature type="compositionally biased region" description="Low complexity" evidence="1">
    <location>
        <begin position="60"/>
        <end position="70"/>
    </location>
</feature>
<keyword evidence="3" id="KW-1185">Reference proteome</keyword>
<comment type="caution">
    <text evidence="2">The sequence shown here is derived from an EMBL/GenBank/DDBJ whole genome shotgun (WGS) entry which is preliminary data.</text>
</comment>
<accession>A0A8J2LCA4</accession>
<protein>
    <submittedName>
        <fullName evidence="2">Uncharacterized protein</fullName>
    </submittedName>
</protein>
<dbReference type="Proteomes" id="UP000708208">
    <property type="component" value="Unassembled WGS sequence"/>
</dbReference>
<reference evidence="2" key="1">
    <citation type="submission" date="2021-06" db="EMBL/GenBank/DDBJ databases">
        <authorList>
            <person name="Hodson N. C."/>
            <person name="Mongue J. A."/>
            <person name="Jaron S. K."/>
        </authorList>
    </citation>
    <scope>NUCLEOTIDE SEQUENCE</scope>
</reference>
<dbReference type="AlphaFoldDB" id="A0A8J2LCA4"/>
<dbReference type="EMBL" id="CAJVCH010567346">
    <property type="protein sequence ID" value="CAG7832862.1"/>
    <property type="molecule type" value="Genomic_DNA"/>
</dbReference>
<proteinExistence type="predicted"/>
<name>A0A8J2LCA4_9HEXA</name>
<evidence type="ECO:0000313" key="2">
    <source>
        <dbReference type="EMBL" id="CAG7832862.1"/>
    </source>
</evidence>
<evidence type="ECO:0000256" key="1">
    <source>
        <dbReference type="SAM" id="MobiDB-lite"/>
    </source>
</evidence>
<evidence type="ECO:0000313" key="3">
    <source>
        <dbReference type="Proteomes" id="UP000708208"/>
    </source>
</evidence>
<sequence length="98" mass="11006">MDKPQESTFSSFNKEGSDDPRPGASQAAWGSLEPDHGSQPKHIRKVQLARFDPNKPPKAPKLAATKSKLSPNDPDFWTTSDVFILDDEQQYFAKKVYN</sequence>
<feature type="region of interest" description="Disordered" evidence="1">
    <location>
        <begin position="1"/>
        <end position="71"/>
    </location>
</feature>
<organism evidence="2 3">
    <name type="scientific">Allacma fusca</name>
    <dbReference type="NCBI Taxonomy" id="39272"/>
    <lineage>
        <taxon>Eukaryota</taxon>
        <taxon>Metazoa</taxon>
        <taxon>Ecdysozoa</taxon>
        <taxon>Arthropoda</taxon>
        <taxon>Hexapoda</taxon>
        <taxon>Collembola</taxon>
        <taxon>Symphypleona</taxon>
        <taxon>Sminthuridae</taxon>
        <taxon>Allacma</taxon>
    </lineage>
</organism>
<gene>
    <name evidence="2" type="ORF">AFUS01_LOCUS42522</name>
</gene>